<dbReference type="EMBL" id="AGNK02006024">
    <property type="status" value="NOT_ANNOTATED_CDS"/>
    <property type="molecule type" value="Genomic_DNA"/>
</dbReference>
<evidence type="ECO:0000256" key="10">
    <source>
        <dbReference type="SAM" id="MobiDB-lite"/>
    </source>
</evidence>
<evidence type="ECO:0000256" key="9">
    <source>
        <dbReference type="ARBA" id="ARBA00023157"/>
    </source>
</evidence>
<evidence type="ECO:0000256" key="3">
    <source>
        <dbReference type="ARBA" id="ARBA00010705"/>
    </source>
</evidence>
<accession>K4AM73</accession>
<keyword evidence="4" id="KW-0813">Transport</keyword>
<keyword evidence="7" id="KW-0249">Electron transport</keyword>
<keyword evidence="9" id="KW-1015">Disulfide bond</keyword>
<dbReference type="PROSITE" id="PS51808">
    <property type="entry name" value="CHCH"/>
    <property type="match status" value="2"/>
</dbReference>
<evidence type="ECO:0000256" key="1">
    <source>
        <dbReference type="ARBA" id="ARBA00003195"/>
    </source>
</evidence>
<keyword evidence="8" id="KW-0496">Mitochondrion</keyword>
<reference evidence="12" key="1">
    <citation type="journal article" date="2012" name="Nat. Biotechnol.">
        <title>Reference genome sequence of the model plant Setaria.</title>
        <authorList>
            <person name="Bennetzen J.L."/>
            <person name="Schmutz J."/>
            <person name="Wang H."/>
            <person name="Percifield R."/>
            <person name="Hawkins J."/>
            <person name="Pontaroli A.C."/>
            <person name="Estep M."/>
            <person name="Feng L."/>
            <person name="Vaughn J.N."/>
            <person name="Grimwood J."/>
            <person name="Jenkins J."/>
            <person name="Barry K."/>
            <person name="Lindquist E."/>
            <person name="Hellsten U."/>
            <person name="Deshpande S."/>
            <person name="Wang X."/>
            <person name="Wu X."/>
            <person name="Mitros T."/>
            <person name="Triplett J."/>
            <person name="Yang X."/>
            <person name="Ye C.Y."/>
            <person name="Mauro-Herrera M."/>
            <person name="Wang L."/>
            <person name="Li P."/>
            <person name="Sharma M."/>
            <person name="Sharma R."/>
            <person name="Ronald P.C."/>
            <person name="Panaud O."/>
            <person name="Kellogg E.A."/>
            <person name="Brutnell T.P."/>
            <person name="Doust A.N."/>
            <person name="Tuskan G.A."/>
            <person name="Rokhsar D."/>
            <person name="Devos K.M."/>
        </authorList>
    </citation>
    <scope>NUCLEOTIDE SEQUENCE [LARGE SCALE GENOMIC DNA]</scope>
    <source>
        <strain evidence="12">cv. Yugu1</strain>
    </source>
</reference>
<dbReference type="HOGENOM" id="CLU_130226_0_0_1"/>
<dbReference type="AlphaFoldDB" id="K4AM73"/>
<dbReference type="EnsemblPlants" id="KQK91298">
    <property type="protein sequence ID" value="KQK91298"/>
    <property type="gene ID" value="SETIT_040009mg"/>
</dbReference>
<organism evidence="11 12">
    <name type="scientific">Setaria italica</name>
    <name type="common">Foxtail millet</name>
    <name type="synonym">Panicum italicum</name>
    <dbReference type="NCBI Taxonomy" id="4555"/>
    <lineage>
        <taxon>Eukaryota</taxon>
        <taxon>Viridiplantae</taxon>
        <taxon>Streptophyta</taxon>
        <taxon>Embryophyta</taxon>
        <taxon>Tracheophyta</taxon>
        <taxon>Spermatophyta</taxon>
        <taxon>Magnoliopsida</taxon>
        <taxon>Liliopsida</taxon>
        <taxon>Poales</taxon>
        <taxon>Poaceae</taxon>
        <taxon>PACMAD clade</taxon>
        <taxon>Panicoideae</taxon>
        <taxon>Panicodae</taxon>
        <taxon>Paniceae</taxon>
        <taxon>Cenchrinae</taxon>
        <taxon>Setaria</taxon>
    </lineage>
</organism>
<dbReference type="GO" id="GO:0006120">
    <property type="term" value="P:mitochondrial electron transport, NADH to ubiquinone"/>
    <property type="evidence" value="ECO:0007669"/>
    <property type="project" value="InterPro"/>
</dbReference>
<keyword evidence="5" id="KW-0679">Respiratory chain</keyword>
<dbReference type="Proteomes" id="UP000004995">
    <property type="component" value="Unassembled WGS sequence"/>
</dbReference>
<dbReference type="STRING" id="4555.K4AM73"/>
<proteinExistence type="inferred from homology"/>
<evidence type="ECO:0000256" key="7">
    <source>
        <dbReference type="ARBA" id="ARBA00022982"/>
    </source>
</evidence>
<name>K4AM73_SETIT</name>
<evidence type="ECO:0000313" key="12">
    <source>
        <dbReference type="Proteomes" id="UP000004995"/>
    </source>
</evidence>
<dbReference type="eggNOG" id="KOG3458">
    <property type="taxonomic scope" value="Eukaryota"/>
</dbReference>
<protein>
    <submittedName>
        <fullName evidence="11">Uncharacterized protein</fullName>
    </submittedName>
</protein>
<keyword evidence="12" id="KW-1185">Reference proteome</keyword>
<comment type="similarity">
    <text evidence="3">Belongs to the complex I NDUFA8 subunit family.</text>
</comment>
<dbReference type="PANTHER" id="PTHR13344:SF0">
    <property type="entry name" value="NADH DEHYDROGENASE [UBIQUINONE] 1 ALPHA SUBCOMPLEX SUBUNIT 8"/>
    <property type="match status" value="1"/>
</dbReference>
<reference evidence="11" key="2">
    <citation type="submission" date="2018-08" db="UniProtKB">
        <authorList>
            <consortium name="EnsemblPlants"/>
        </authorList>
    </citation>
    <scope>IDENTIFICATION</scope>
    <source>
        <strain evidence="11">Yugu1</strain>
    </source>
</reference>
<evidence type="ECO:0000256" key="8">
    <source>
        <dbReference type="ARBA" id="ARBA00023128"/>
    </source>
</evidence>
<dbReference type="GO" id="GO:0045271">
    <property type="term" value="C:respiratory chain complex I"/>
    <property type="evidence" value="ECO:0000318"/>
    <property type="project" value="GO_Central"/>
</dbReference>
<evidence type="ECO:0000256" key="4">
    <source>
        <dbReference type="ARBA" id="ARBA00022448"/>
    </source>
</evidence>
<feature type="region of interest" description="Disordered" evidence="10">
    <location>
        <begin position="1"/>
        <end position="81"/>
    </location>
</feature>
<evidence type="ECO:0000313" key="11">
    <source>
        <dbReference type="EnsemblPlants" id="KQK91298"/>
    </source>
</evidence>
<dbReference type="Gramene" id="KQK91298">
    <property type="protein sequence ID" value="KQK91298"/>
    <property type="gene ID" value="SETIT_040009mg"/>
</dbReference>
<sequence length="177" mass="19178">ARTTQRVAETLPSGPLTSHHFAGSPSSPSPSPSPFSSGSAVCPSRCPHLLPQISKARSPRDPPAPVAMSASSTPVDASGEPIPTSSVLMAASKHIAVRCRPENVAFLNCKKNDPNPDKCLEKGRQVTRCVLSLLKELHQKCPKEMDAYAGCMYYYTNEFDFCRKEQQAFEEACPISE</sequence>
<dbReference type="OMA" id="FRSHWEC"/>
<comment type="subcellular location">
    <subcellularLocation>
        <location evidence="2">Mitochondrion</location>
    </subcellularLocation>
</comment>
<dbReference type="InterPro" id="IPR016680">
    <property type="entry name" value="NDUFA8"/>
</dbReference>
<evidence type="ECO:0000256" key="5">
    <source>
        <dbReference type="ARBA" id="ARBA00022660"/>
    </source>
</evidence>
<dbReference type="InParanoid" id="K4AM73"/>
<dbReference type="PANTHER" id="PTHR13344">
    <property type="entry name" value="NADH-UBIQUINONE OXIDOREDUCTASE"/>
    <property type="match status" value="1"/>
</dbReference>
<evidence type="ECO:0000256" key="6">
    <source>
        <dbReference type="ARBA" id="ARBA00022737"/>
    </source>
</evidence>
<comment type="function">
    <text evidence="1">Accessory subunit of the mitochondrial membrane respiratory chain NADH dehydrogenase (Complex I), that is believed not to be involved in catalysis. Complex I functions in the transfer of electrons from NADH to the respiratory chain. The immediate electron acceptor for the enzyme is believed to be ubiquinone.</text>
</comment>
<keyword evidence="6" id="KW-0677">Repeat</keyword>
<dbReference type="FunCoup" id="K4AM73">
    <property type="interactions" value="1405"/>
</dbReference>
<dbReference type="GO" id="GO:0005739">
    <property type="term" value="C:mitochondrion"/>
    <property type="evidence" value="ECO:0007669"/>
    <property type="project" value="UniProtKB-SubCell"/>
</dbReference>
<evidence type="ECO:0000256" key="2">
    <source>
        <dbReference type="ARBA" id="ARBA00004173"/>
    </source>
</evidence>